<organism evidence="2 3">
    <name type="scientific">Tanacetum coccineum</name>
    <dbReference type="NCBI Taxonomy" id="301880"/>
    <lineage>
        <taxon>Eukaryota</taxon>
        <taxon>Viridiplantae</taxon>
        <taxon>Streptophyta</taxon>
        <taxon>Embryophyta</taxon>
        <taxon>Tracheophyta</taxon>
        <taxon>Spermatophyta</taxon>
        <taxon>Magnoliopsida</taxon>
        <taxon>eudicotyledons</taxon>
        <taxon>Gunneridae</taxon>
        <taxon>Pentapetalae</taxon>
        <taxon>asterids</taxon>
        <taxon>campanulids</taxon>
        <taxon>Asterales</taxon>
        <taxon>Asteraceae</taxon>
        <taxon>Asteroideae</taxon>
        <taxon>Anthemideae</taxon>
        <taxon>Anthemidinae</taxon>
        <taxon>Tanacetum</taxon>
    </lineage>
</organism>
<evidence type="ECO:0000313" key="2">
    <source>
        <dbReference type="EMBL" id="GJT58024.1"/>
    </source>
</evidence>
<evidence type="ECO:0000313" key="3">
    <source>
        <dbReference type="Proteomes" id="UP001151760"/>
    </source>
</evidence>
<proteinExistence type="predicted"/>
<name>A0ABQ5F516_9ASTR</name>
<accession>A0ABQ5F516</accession>
<keyword evidence="3" id="KW-1185">Reference proteome</keyword>
<reference evidence="2" key="1">
    <citation type="journal article" date="2022" name="Int. J. Mol. Sci.">
        <title>Draft Genome of Tanacetum Coccineum: Genomic Comparison of Closely Related Tanacetum-Family Plants.</title>
        <authorList>
            <person name="Yamashiro T."/>
            <person name="Shiraishi A."/>
            <person name="Nakayama K."/>
            <person name="Satake H."/>
        </authorList>
    </citation>
    <scope>NUCLEOTIDE SEQUENCE</scope>
</reference>
<evidence type="ECO:0000256" key="1">
    <source>
        <dbReference type="SAM" id="MobiDB-lite"/>
    </source>
</evidence>
<feature type="compositionally biased region" description="Polar residues" evidence="1">
    <location>
        <begin position="177"/>
        <end position="186"/>
    </location>
</feature>
<feature type="compositionally biased region" description="Low complexity" evidence="1">
    <location>
        <begin position="136"/>
        <end position="145"/>
    </location>
</feature>
<evidence type="ECO:0008006" key="4">
    <source>
        <dbReference type="Google" id="ProtNLM"/>
    </source>
</evidence>
<comment type="caution">
    <text evidence="2">The sequence shown here is derived from an EMBL/GenBank/DDBJ whole genome shotgun (WGS) entry which is preliminary data.</text>
</comment>
<feature type="compositionally biased region" description="Polar residues" evidence="1">
    <location>
        <begin position="209"/>
        <end position="237"/>
    </location>
</feature>
<protein>
    <recommendedName>
        <fullName evidence="4">RNA-directed DNA polymerase, eukaryota</fullName>
    </recommendedName>
</protein>
<dbReference type="EMBL" id="BQNB010016982">
    <property type="protein sequence ID" value="GJT58024.1"/>
    <property type="molecule type" value="Genomic_DNA"/>
</dbReference>
<dbReference type="Proteomes" id="UP001151760">
    <property type="component" value="Unassembled WGS sequence"/>
</dbReference>
<gene>
    <name evidence="2" type="ORF">Tco_0993078</name>
</gene>
<reference evidence="2" key="2">
    <citation type="submission" date="2022-01" db="EMBL/GenBank/DDBJ databases">
        <authorList>
            <person name="Yamashiro T."/>
            <person name="Shiraishi A."/>
            <person name="Satake H."/>
            <person name="Nakayama K."/>
        </authorList>
    </citation>
    <scope>NUCLEOTIDE SEQUENCE</scope>
</reference>
<sequence>MPVCNSFVSDERIVWISVEGLPINSWTTNTFSRIASKWGDLVIWEESDDMTLSCKHLCLKTKVNSIINGCFKIIIKGKVHWVRAKELDAWIPKLISDEECDSSDDDESTDSDKILSPTVMEFDNSIAESDVEKVSESSFSKENNFVQEETQKPNCEDPPQSSDPFHIYDLLNKKKTSIPQTNTSDPTYPPGFTPDVIQNEGESAASVKSHASQSFKSQHNHNSAPPPNRNSIKPNSGGSFLEFMDDLVKIGRTMGYNMDGCLKNMEDIIGAQGELNVIK</sequence>
<feature type="region of interest" description="Disordered" evidence="1">
    <location>
        <begin position="131"/>
        <end position="237"/>
    </location>
</feature>